<accession>F4CE00</accession>
<organism evidence="1">
    <name type="scientific">Sphingobacterium sp. (strain 21)</name>
    <dbReference type="NCBI Taxonomy" id="743722"/>
    <lineage>
        <taxon>Bacteria</taxon>
        <taxon>Pseudomonadati</taxon>
        <taxon>Bacteroidota</taxon>
        <taxon>Sphingobacteriia</taxon>
        <taxon>Sphingobacteriales</taxon>
        <taxon>Sphingobacteriaceae</taxon>
        <taxon>Sphingobacterium</taxon>
    </lineage>
</organism>
<dbReference type="KEGG" id="shg:Sph21_0051"/>
<proteinExistence type="predicted"/>
<dbReference type="AlphaFoldDB" id="F4CE00"/>
<dbReference type="HOGENOM" id="CLU_3205416_0_0_10"/>
<name>F4CE00_SPHS2</name>
<protein>
    <submittedName>
        <fullName evidence="1">Uncharacterized protein</fullName>
    </submittedName>
</protein>
<gene>
    <name evidence="1" type="ordered locus">Sph21_0051</name>
</gene>
<sequence>MHLFKQKGQKSIPLFPAFFDIVYNNLIDIVMKKRVVRSYFSDSIF</sequence>
<reference evidence="1" key="1">
    <citation type="submission" date="2011-03" db="EMBL/GenBank/DDBJ databases">
        <title>Complete sequence of Sphingobacterium sp. 21.</title>
        <authorList>
            <consortium name="US DOE Joint Genome Institute"/>
            <person name="Lucas S."/>
            <person name="Copeland A."/>
            <person name="Lapidus A."/>
            <person name="Cheng J.-F."/>
            <person name="Goodwin L."/>
            <person name="Pitluck S."/>
            <person name="Davenport K."/>
            <person name="Detter J.C."/>
            <person name="Han C."/>
            <person name="Tapia R."/>
            <person name="Land M."/>
            <person name="Hauser L."/>
            <person name="Kyrpides N."/>
            <person name="Ivanova N."/>
            <person name="Ovchinnikova G."/>
            <person name="Pagani I."/>
            <person name="Siebers A.K."/>
            <person name="Allgaier M."/>
            <person name="Thelen M.P."/>
            <person name="Hugenholtz P."/>
            <person name="Woyke T."/>
        </authorList>
    </citation>
    <scope>NUCLEOTIDE SEQUENCE</scope>
    <source>
        <strain evidence="1">21</strain>
    </source>
</reference>
<dbReference type="EMBL" id="CP002584">
    <property type="protein sequence ID" value="ADZ76644.1"/>
    <property type="molecule type" value="Genomic_DNA"/>
</dbReference>
<evidence type="ECO:0000313" key="1">
    <source>
        <dbReference type="EMBL" id="ADZ76644.1"/>
    </source>
</evidence>